<evidence type="ECO:0000313" key="2">
    <source>
        <dbReference type="Proteomes" id="UP000014809"/>
    </source>
</evidence>
<organism evidence="1 2">
    <name type="scientific">Corynebacterium terpenotabidum Y-11</name>
    <dbReference type="NCBI Taxonomy" id="1200352"/>
    <lineage>
        <taxon>Bacteria</taxon>
        <taxon>Bacillati</taxon>
        <taxon>Actinomycetota</taxon>
        <taxon>Actinomycetes</taxon>
        <taxon>Mycobacteriales</taxon>
        <taxon>Corynebacteriaceae</taxon>
        <taxon>Corynebacterium</taxon>
    </lineage>
</organism>
<dbReference type="EMBL" id="CP003696">
    <property type="protein sequence ID" value="AGP31368.1"/>
    <property type="molecule type" value="Genomic_DNA"/>
</dbReference>
<evidence type="ECO:0000313" key="1">
    <source>
        <dbReference type="EMBL" id="AGP31368.1"/>
    </source>
</evidence>
<proteinExistence type="predicted"/>
<dbReference type="PATRIC" id="fig|1200352.3.peg.1754"/>
<sequence>MWVNHMDIKVGFVASPRDIVISSKEDRDALIGRITEFLAAATGTLTLEDSKGGVTILVREQVAFIEVGAASARAVGFI</sequence>
<dbReference type="Proteomes" id="UP000014809">
    <property type="component" value="Chromosome"/>
</dbReference>
<keyword evidence="2" id="KW-1185">Reference proteome</keyword>
<gene>
    <name evidence="1" type="ORF">A606_08625</name>
</gene>
<dbReference type="InterPro" id="IPR021456">
    <property type="entry name" value="DUF3107"/>
</dbReference>
<evidence type="ECO:0008006" key="3">
    <source>
        <dbReference type="Google" id="ProtNLM"/>
    </source>
</evidence>
<reference evidence="1 2" key="1">
    <citation type="submission" date="2012-06" db="EMBL/GenBank/DDBJ databases">
        <title>Complete genome sequence of Corynebacterium terpenotabidum Y-11 (=DSM 44721).</title>
        <authorList>
            <person name="Ruckert C."/>
            <person name="Albersmeier A."/>
            <person name="Al-Dilaimi A."/>
            <person name="Szczepanowski R."/>
            <person name="Kalinowski J."/>
        </authorList>
    </citation>
    <scope>NUCLEOTIDE SEQUENCE [LARGE SCALE GENOMIC DNA]</scope>
    <source>
        <strain evidence="1 2">Y-11</strain>
    </source>
</reference>
<dbReference type="STRING" id="1200352.A606_08625"/>
<protein>
    <recommendedName>
        <fullName evidence="3">ATP-binding protein</fullName>
    </recommendedName>
</protein>
<dbReference type="AlphaFoldDB" id="S4XLA1"/>
<dbReference type="Pfam" id="PF11305">
    <property type="entry name" value="DUF3107"/>
    <property type="match status" value="1"/>
</dbReference>
<name>S4XLA1_9CORY</name>
<accession>S4XLA1</accession>
<dbReference type="KEGG" id="cter:A606_08625"/>
<dbReference type="eggNOG" id="ENOG5032HUB">
    <property type="taxonomic scope" value="Bacteria"/>
</dbReference>
<dbReference type="HOGENOM" id="CLU_168842_0_0_11"/>